<gene>
    <name evidence="7" type="ORF">IAA53_03580</name>
</gene>
<dbReference type="Proteomes" id="UP000824239">
    <property type="component" value="Unassembled WGS sequence"/>
</dbReference>
<feature type="transmembrane region" description="Helical" evidence="5">
    <location>
        <begin position="369"/>
        <end position="392"/>
    </location>
</feature>
<proteinExistence type="predicted"/>
<organism evidence="7 8">
    <name type="scientific">Candidatus Avoscillospira avicola</name>
    <dbReference type="NCBI Taxonomy" id="2840706"/>
    <lineage>
        <taxon>Bacteria</taxon>
        <taxon>Bacillati</taxon>
        <taxon>Bacillota</taxon>
        <taxon>Clostridia</taxon>
        <taxon>Eubacteriales</taxon>
        <taxon>Oscillospiraceae</taxon>
        <taxon>Oscillospiraceae incertae sedis</taxon>
        <taxon>Candidatus Avoscillospira</taxon>
    </lineage>
</organism>
<feature type="transmembrane region" description="Helical" evidence="5">
    <location>
        <begin position="87"/>
        <end position="105"/>
    </location>
</feature>
<accession>A0A9D1DGT3</accession>
<evidence type="ECO:0000256" key="1">
    <source>
        <dbReference type="ARBA" id="ARBA00004141"/>
    </source>
</evidence>
<feature type="transmembrane region" description="Helical" evidence="5">
    <location>
        <begin position="7"/>
        <end position="29"/>
    </location>
</feature>
<keyword evidence="2 5" id="KW-0812">Transmembrane</keyword>
<dbReference type="PANTHER" id="PTHR37422:SF13">
    <property type="entry name" value="LIPOPOLYSACCHARIDE BIOSYNTHESIS PROTEIN PA4999-RELATED"/>
    <property type="match status" value="1"/>
</dbReference>
<dbReference type="InterPro" id="IPR007016">
    <property type="entry name" value="O-antigen_ligase-rel_domated"/>
</dbReference>
<evidence type="ECO:0000259" key="6">
    <source>
        <dbReference type="Pfam" id="PF04932"/>
    </source>
</evidence>
<evidence type="ECO:0000256" key="2">
    <source>
        <dbReference type="ARBA" id="ARBA00022692"/>
    </source>
</evidence>
<reference evidence="7" key="2">
    <citation type="journal article" date="2021" name="PeerJ">
        <title>Extensive microbial diversity within the chicken gut microbiome revealed by metagenomics and culture.</title>
        <authorList>
            <person name="Gilroy R."/>
            <person name="Ravi A."/>
            <person name="Getino M."/>
            <person name="Pursley I."/>
            <person name="Horton D.L."/>
            <person name="Alikhan N.F."/>
            <person name="Baker D."/>
            <person name="Gharbi K."/>
            <person name="Hall N."/>
            <person name="Watson M."/>
            <person name="Adriaenssens E.M."/>
            <person name="Foster-Nyarko E."/>
            <person name="Jarju S."/>
            <person name="Secka A."/>
            <person name="Antonio M."/>
            <person name="Oren A."/>
            <person name="Chaudhuri R.R."/>
            <person name="La Ragione R."/>
            <person name="Hildebrand F."/>
            <person name="Pallen M.J."/>
        </authorList>
    </citation>
    <scope>NUCLEOTIDE SEQUENCE</scope>
    <source>
        <strain evidence="7">ChiBcec15-4380</strain>
    </source>
</reference>
<feature type="domain" description="O-antigen ligase-related" evidence="6">
    <location>
        <begin position="226"/>
        <end position="381"/>
    </location>
</feature>
<feature type="transmembrane region" description="Helical" evidence="5">
    <location>
        <begin position="242"/>
        <end position="259"/>
    </location>
</feature>
<protein>
    <submittedName>
        <fullName evidence="7">O-antigen ligase family protein</fullName>
    </submittedName>
</protein>
<feature type="transmembrane region" description="Helical" evidence="5">
    <location>
        <begin position="399"/>
        <end position="417"/>
    </location>
</feature>
<evidence type="ECO:0000256" key="5">
    <source>
        <dbReference type="SAM" id="Phobius"/>
    </source>
</evidence>
<dbReference type="GO" id="GO:0016020">
    <property type="term" value="C:membrane"/>
    <property type="evidence" value="ECO:0007669"/>
    <property type="project" value="UniProtKB-SubCell"/>
</dbReference>
<evidence type="ECO:0000256" key="3">
    <source>
        <dbReference type="ARBA" id="ARBA00022989"/>
    </source>
</evidence>
<dbReference type="GO" id="GO:0016874">
    <property type="term" value="F:ligase activity"/>
    <property type="evidence" value="ECO:0007669"/>
    <property type="project" value="UniProtKB-KW"/>
</dbReference>
<dbReference type="PANTHER" id="PTHR37422">
    <property type="entry name" value="TEICHURONIC ACID BIOSYNTHESIS PROTEIN TUAE"/>
    <property type="match status" value="1"/>
</dbReference>
<dbReference type="EMBL" id="DVHE01000025">
    <property type="protein sequence ID" value="HIR50354.1"/>
    <property type="molecule type" value="Genomic_DNA"/>
</dbReference>
<feature type="transmembrane region" description="Helical" evidence="5">
    <location>
        <begin position="218"/>
        <end position="236"/>
    </location>
</feature>
<evidence type="ECO:0000313" key="8">
    <source>
        <dbReference type="Proteomes" id="UP000824239"/>
    </source>
</evidence>
<name>A0A9D1DGT3_9FIRM</name>
<comment type="caution">
    <text evidence="7">The sequence shown here is derived from an EMBL/GenBank/DDBJ whole genome shotgun (WGS) entry which is preliminary data.</text>
</comment>
<sequence>MKQKRNISHVTCAVTTGYLAAMGSLYLLFPGLRGYSSITSEKFPLFWILTGGYILTALLIQAEGALIGESGLSLRAYLASTTWPERFCLIYLLLTWVSALASPWFPETISGVSRQEGALTITLYCLSFLLVARWGKASRTLLLIWAAGLALCCLLSLMQLAGANPLGLYPAGCNYYDGGIRYGGFYLGSIGNVDLLAGLLALGIPMLWVAVVRRKERWRFWLLLPLALCLAVLVWMDVLAGLVGVFGGALLTLPVVLPVQKKRRKWLWLLVAAVFLLILLLLFLVDLGGGLFHEIHLMLHGQASDSFGSGRLYIWRNVLSRVPGHLLLGTGPDTMLYAEIDAFTRYDAALGGTIVSQIDVAHNIYLNILYHQGILALLAYLGMLAAAAWQWLRRSSTDGVTALLGAGLLGYGIQGFFGIEMFLVSPFFWLTLALLVGRSRRDTNICKRIKRREQKCGRNC</sequence>
<dbReference type="InterPro" id="IPR051533">
    <property type="entry name" value="WaaL-like"/>
</dbReference>
<keyword evidence="7" id="KW-0436">Ligase</keyword>
<feature type="transmembrane region" description="Helical" evidence="5">
    <location>
        <begin position="117"/>
        <end position="135"/>
    </location>
</feature>
<dbReference type="AlphaFoldDB" id="A0A9D1DGT3"/>
<keyword evidence="3 5" id="KW-1133">Transmembrane helix</keyword>
<feature type="transmembrane region" description="Helical" evidence="5">
    <location>
        <begin position="183"/>
        <end position="211"/>
    </location>
</feature>
<feature type="transmembrane region" description="Helical" evidence="5">
    <location>
        <begin position="45"/>
        <end position="66"/>
    </location>
</feature>
<feature type="transmembrane region" description="Helical" evidence="5">
    <location>
        <begin position="142"/>
        <end position="163"/>
    </location>
</feature>
<feature type="transmembrane region" description="Helical" evidence="5">
    <location>
        <begin position="423"/>
        <end position="440"/>
    </location>
</feature>
<evidence type="ECO:0000313" key="7">
    <source>
        <dbReference type="EMBL" id="HIR50354.1"/>
    </source>
</evidence>
<reference evidence="7" key="1">
    <citation type="submission" date="2020-10" db="EMBL/GenBank/DDBJ databases">
        <authorList>
            <person name="Gilroy R."/>
        </authorList>
    </citation>
    <scope>NUCLEOTIDE SEQUENCE</scope>
    <source>
        <strain evidence="7">ChiBcec15-4380</strain>
    </source>
</reference>
<dbReference type="Pfam" id="PF04932">
    <property type="entry name" value="Wzy_C"/>
    <property type="match status" value="1"/>
</dbReference>
<keyword evidence="4 5" id="KW-0472">Membrane</keyword>
<comment type="subcellular location">
    <subcellularLocation>
        <location evidence="1">Membrane</location>
        <topology evidence="1">Multi-pass membrane protein</topology>
    </subcellularLocation>
</comment>
<feature type="transmembrane region" description="Helical" evidence="5">
    <location>
        <begin position="266"/>
        <end position="285"/>
    </location>
</feature>
<evidence type="ECO:0000256" key="4">
    <source>
        <dbReference type="ARBA" id="ARBA00023136"/>
    </source>
</evidence>